<reference evidence="2 3" key="1">
    <citation type="journal article" date="2003" name="Int. J. Syst. Evol. Microbiol.">
        <title>Towards a standardized format for the description of a novel species (of an established genus): Ochrobactrum gallinifaecis sp. nov.</title>
        <authorList>
            <person name="Kampfer P."/>
            <person name="Buczolits S."/>
            <person name="Albrecht A."/>
            <person name="Busse H.J."/>
            <person name="Stackebrandt E."/>
        </authorList>
    </citation>
    <scope>NUCLEOTIDE SEQUENCE [LARGE SCALE GENOMIC DNA]</scope>
    <source>
        <strain evidence="2 3">ISO 196</strain>
    </source>
</reference>
<dbReference type="Pfam" id="PF00561">
    <property type="entry name" value="Abhydrolase_1"/>
    <property type="match status" value="1"/>
</dbReference>
<dbReference type="Proteomes" id="UP000315388">
    <property type="component" value="Unassembled WGS sequence"/>
</dbReference>
<dbReference type="InterPro" id="IPR050266">
    <property type="entry name" value="AB_hydrolase_sf"/>
</dbReference>
<feature type="domain" description="AB hydrolase-1" evidence="1">
    <location>
        <begin position="22"/>
        <end position="244"/>
    </location>
</feature>
<dbReference type="InterPro" id="IPR000073">
    <property type="entry name" value="AB_hydrolase_1"/>
</dbReference>
<sequence length="267" mass="28688">MPFIERDGVAIHYQLSGQGKETVVFLNSLGADISMWAPQAEALKQTHRLIRLDWPGHGGSNSGNRIANINTLVADVAAVMDVAGVAQAHIAGLSLGGLVAQAMALDKPERVQSLFLCATAAAFAPPELWETRASIVMTEGMEPMVAASQQRWFTPAYSRDHREELTVLFTTLRAIDPAGYAFCCRVLRDTNLKSRLSNIRVPVLLVAGMDDPATPPASLEEIAGLVPQAQLVVLGNAAHILNVEQADETTRLLQAFLHDSKMVAATG</sequence>
<keyword evidence="2" id="KW-0378">Hydrolase</keyword>
<comment type="caution">
    <text evidence="2">The sequence shown here is derived from an EMBL/GenBank/DDBJ whole genome shotgun (WGS) entry which is preliminary data.</text>
</comment>
<dbReference type="Gene3D" id="3.40.50.1820">
    <property type="entry name" value="alpha/beta hydrolase"/>
    <property type="match status" value="1"/>
</dbReference>
<dbReference type="EC" id="3.1.1.24" evidence="2"/>
<organism evidence="2 3">
    <name type="scientific">Brucella gallinifaecis</name>
    <dbReference type="NCBI Taxonomy" id="215590"/>
    <lineage>
        <taxon>Bacteria</taxon>
        <taxon>Pseudomonadati</taxon>
        <taxon>Pseudomonadota</taxon>
        <taxon>Alphaproteobacteria</taxon>
        <taxon>Hyphomicrobiales</taxon>
        <taxon>Brucellaceae</taxon>
        <taxon>Brucella/Ochrobactrum group</taxon>
        <taxon>Brucella</taxon>
    </lineage>
</organism>
<dbReference type="RefSeq" id="WP_140905951.1">
    <property type="nucleotide sequence ID" value="NZ_JBHTMD010000011.1"/>
</dbReference>
<dbReference type="NCBIfam" id="TIGR02427">
    <property type="entry name" value="protocat_pcaD"/>
    <property type="match status" value="1"/>
</dbReference>
<dbReference type="AlphaFoldDB" id="A0A502BM55"/>
<evidence type="ECO:0000259" key="1">
    <source>
        <dbReference type="Pfam" id="PF00561"/>
    </source>
</evidence>
<keyword evidence="3" id="KW-1185">Reference proteome</keyword>
<accession>A0A502BM55</accession>
<dbReference type="PANTHER" id="PTHR43798">
    <property type="entry name" value="MONOACYLGLYCEROL LIPASE"/>
    <property type="match status" value="1"/>
</dbReference>
<evidence type="ECO:0000313" key="2">
    <source>
        <dbReference type="EMBL" id="TPF74396.1"/>
    </source>
</evidence>
<evidence type="ECO:0000313" key="3">
    <source>
        <dbReference type="Proteomes" id="UP000315388"/>
    </source>
</evidence>
<dbReference type="EMBL" id="VEWJ01000012">
    <property type="protein sequence ID" value="TPF74396.1"/>
    <property type="molecule type" value="Genomic_DNA"/>
</dbReference>
<dbReference type="GO" id="GO:0042952">
    <property type="term" value="P:beta-ketoadipate pathway"/>
    <property type="evidence" value="ECO:0007669"/>
    <property type="project" value="InterPro"/>
</dbReference>
<gene>
    <name evidence="2" type="primary">pcaD</name>
    <name evidence="2" type="ORF">FHY56_14910</name>
</gene>
<dbReference type="GO" id="GO:0047570">
    <property type="term" value="F:3-oxoadipate enol-lactonase activity"/>
    <property type="evidence" value="ECO:0007669"/>
    <property type="project" value="UniProtKB-EC"/>
</dbReference>
<dbReference type="PRINTS" id="PR00111">
    <property type="entry name" value="ABHYDROLASE"/>
</dbReference>
<proteinExistence type="predicted"/>
<dbReference type="OrthoDB" id="9793083at2"/>
<dbReference type="InterPro" id="IPR029058">
    <property type="entry name" value="AB_hydrolase_fold"/>
</dbReference>
<name>A0A502BM55_9HYPH</name>
<dbReference type="SUPFAM" id="SSF53474">
    <property type="entry name" value="alpha/beta-Hydrolases"/>
    <property type="match status" value="1"/>
</dbReference>
<protein>
    <submittedName>
        <fullName evidence="2">3-oxoadipate enol-lactonase</fullName>
        <ecNumber evidence="2">3.1.1.24</ecNumber>
    </submittedName>
</protein>
<dbReference type="InterPro" id="IPR026968">
    <property type="entry name" value="PcaD/CatD"/>
</dbReference>